<accession>K4LS31</accession>
<dbReference type="EMBL" id="CP003732">
    <property type="protein sequence ID" value="AFV10894.1"/>
    <property type="molecule type" value="Genomic_DNA"/>
</dbReference>
<dbReference type="HOGENOM" id="CLU_775986_0_0_9"/>
<evidence type="ECO:0000313" key="2">
    <source>
        <dbReference type="Proteomes" id="UP000000467"/>
    </source>
</evidence>
<dbReference type="KEGG" id="tpz:Tph_c06600"/>
<organism evidence="1 2">
    <name type="scientific">Thermacetogenium phaeum (strain ATCC BAA-254 / DSM 26808 / PB)</name>
    <dbReference type="NCBI Taxonomy" id="1089553"/>
    <lineage>
        <taxon>Bacteria</taxon>
        <taxon>Bacillati</taxon>
        <taxon>Bacillota</taxon>
        <taxon>Clostridia</taxon>
        <taxon>Thermoanaerobacterales</taxon>
        <taxon>Thermoanaerobacteraceae</taxon>
        <taxon>Thermacetogenium</taxon>
    </lineage>
</organism>
<name>K4LS31_THEPS</name>
<protein>
    <submittedName>
        <fullName evidence="1">Uncharacterized protein</fullName>
    </submittedName>
</protein>
<gene>
    <name evidence="1" type="ordered locus">Tph_c06600</name>
</gene>
<dbReference type="OrthoDB" id="9781752at2"/>
<proteinExistence type="predicted"/>
<evidence type="ECO:0000313" key="1">
    <source>
        <dbReference type="EMBL" id="AFV10894.1"/>
    </source>
</evidence>
<keyword evidence="2" id="KW-1185">Reference proteome</keyword>
<dbReference type="AlphaFoldDB" id="K4LS31"/>
<dbReference type="RefSeq" id="WP_015049811.1">
    <property type="nucleotide sequence ID" value="NC_018870.1"/>
</dbReference>
<dbReference type="eggNOG" id="COG1198">
    <property type="taxonomic scope" value="Bacteria"/>
</dbReference>
<sequence length="357" mass="38414">MENNNRHLFGSALTGRGFVSYWRSHFEDFRLLYLLNGGTPAVQSLTIRLLGLALADRGFGVNYFHRAEYPRFLEGLTVPSRAAGVLSGGHPCAREGVFPPHLEVLDVALPGAPGGLSEGALGPGLNEALRLLQAAGETYERIRRRGGEPVDEGAVAARAAGWIEELRVGKPLLRHYFAGSVAAGGVRDFISHLSGFCRKRYVLRGAPGAGAVAVREVLIQALSRGCPVDACHSWINPGDLVLLLLPENGVAVVDGTCGYEPELLPGDVVWELESNLRAGAGALQREGARWQELNALLDEAGQILEASAEHLEKGVVYPPEEEVQKIVSRMARAIAVPEGRRAASAVRVAQERREICL</sequence>
<reference evidence="1 2" key="1">
    <citation type="journal article" date="2012" name="BMC Genomics">
        <title>Genome-guided analysis of physiological and morphological traits of the fermentative acetate oxidizer Thermacetogenium phaeum.</title>
        <authorList>
            <person name="Oehler D."/>
            <person name="Poehlein A."/>
            <person name="Leimbach A."/>
            <person name="Muller N."/>
            <person name="Daniel R."/>
            <person name="Gottschalk G."/>
            <person name="Schink B."/>
        </authorList>
    </citation>
    <scope>NUCLEOTIDE SEQUENCE [LARGE SCALE GENOMIC DNA]</scope>
    <source>
        <strain evidence="2">ATCC BAA-254 / DSM 26808 / PB</strain>
    </source>
</reference>
<dbReference type="Proteomes" id="UP000000467">
    <property type="component" value="Chromosome"/>
</dbReference>
<dbReference type="STRING" id="1089553.Tph_c06600"/>